<dbReference type="InterPro" id="IPR011032">
    <property type="entry name" value="GroES-like_sf"/>
</dbReference>
<dbReference type="InterPro" id="IPR013154">
    <property type="entry name" value="ADH-like_N"/>
</dbReference>
<evidence type="ECO:0000313" key="3">
    <source>
        <dbReference type="EMBL" id="PWN28032.1"/>
    </source>
</evidence>
<feature type="domain" description="Enoyl reductase (ER)" evidence="2">
    <location>
        <begin position="23"/>
        <end position="407"/>
    </location>
</feature>
<gene>
    <name evidence="3" type="ORF">BDZ90DRAFT_214485</name>
</gene>
<name>A0A316URW4_9BASI</name>
<dbReference type="OrthoDB" id="10257049at2759"/>
<dbReference type="InterPro" id="IPR020843">
    <property type="entry name" value="ER"/>
</dbReference>
<evidence type="ECO:0000259" key="2">
    <source>
        <dbReference type="SMART" id="SM00829"/>
    </source>
</evidence>
<dbReference type="PANTHER" id="PTHR45348:SF2">
    <property type="entry name" value="ZINC-TYPE ALCOHOL DEHYDROGENASE-LIKE PROTEIN C2E1P3.01"/>
    <property type="match status" value="1"/>
</dbReference>
<feature type="non-terminal residue" evidence="3">
    <location>
        <position position="452"/>
    </location>
</feature>
<accession>A0A316URW4</accession>
<dbReference type="CDD" id="cd08249">
    <property type="entry name" value="enoyl_reductase_like"/>
    <property type="match status" value="1"/>
</dbReference>
<dbReference type="InterPro" id="IPR047122">
    <property type="entry name" value="Trans-enoyl_RdTase-like"/>
</dbReference>
<sequence>PAPPTQTALLIPTLSSGWAHCFSLSRNHARPTITSSDEVLIRNVCVGLNHVDFKSLLYRFGIGRLPWVLGRDVCGVVEELGGEVARDTGLKVGDRVWTCTDSARDWRAGAYQEYSVCKAFTVGRLPDAQGDIAATVSDEQAATIGTGLVTAGVALHWFFDLPRAAELGGGLYPRSEVRVPSPPPRRSSRLRSSSKQPWLLIYGGATVTGIYAAQLARLSGLKVVSVASPASFEYLRGVVRVDACVDRFGSTEQVLEDIWTATCGGVGEMNEEEEGDLKYGLDCVGSATASLCARALAEGEAWRRNRHGTHDELRREPAQLICLAGNPKRPREEEDDSATKYGHRDVITPRISFSTTFYQDRLWTASFLSSIYELLASGSLRPVEAEVVPDGLAGVRRGLEMLKDGRAGPASSAGGGSGGGGGRKLVVRVADTPPVEVTHLGQRHELGWNGCV</sequence>
<dbReference type="SUPFAM" id="SSF50129">
    <property type="entry name" value="GroES-like"/>
    <property type="match status" value="1"/>
</dbReference>
<proteinExistence type="predicted"/>
<dbReference type="RefSeq" id="XP_025362644.1">
    <property type="nucleotide sequence ID" value="XM_025504193.1"/>
</dbReference>
<dbReference type="GeneID" id="37026016"/>
<dbReference type="AlphaFoldDB" id="A0A316URW4"/>
<feature type="non-terminal residue" evidence="3">
    <location>
        <position position="1"/>
    </location>
</feature>
<evidence type="ECO:0000256" key="1">
    <source>
        <dbReference type="SAM" id="MobiDB-lite"/>
    </source>
</evidence>
<keyword evidence="4" id="KW-1185">Reference proteome</keyword>
<dbReference type="Proteomes" id="UP000245884">
    <property type="component" value="Unassembled WGS sequence"/>
</dbReference>
<feature type="compositionally biased region" description="Gly residues" evidence="1">
    <location>
        <begin position="413"/>
        <end position="423"/>
    </location>
</feature>
<dbReference type="STRING" id="1569628.A0A316URW4"/>
<dbReference type="InterPro" id="IPR036291">
    <property type="entry name" value="NAD(P)-bd_dom_sf"/>
</dbReference>
<dbReference type="GO" id="GO:0016651">
    <property type="term" value="F:oxidoreductase activity, acting on NAD(P)H"/>
    <property type="evidence" value="ECO:0007669"/>
    <property type="project" value="InterPro"/>
</dbReference>
<dbReference type="SMART" id="SM00829">
    <property type="entry name" value="PKS_ER"/>
    <property type="match status" value="1"/>
</dbReference>
<dbReference type="Pfam" id="PF08240">
    <property type="entry name" value="ADH_N"/>
    <property type="match status" value="1"/>
</dbReference>
<dbReference type="PANTHER" id="PTHR45348">
    <property type="entry name" value="HYPOTHETICAL OXIDOREDUCTASE (EUROFUNG)"/>
    <property type="match status" value="1"/>
</dbReference>
<dbReference type="EMBL" id="KZ819666">
    <property type="protein sequence ID" value="PWN28032.1"/>
    <property type="molecule type" value="Genomic_DNA"/>
</dbReference>
<reference evidence="3 4" key="1">
    <citation type="journal article" date="2018" name="Mol. Biol. Evol.">
        <title>Broad Genomic Sampling Reveals a Smut Pathogenic Ancestry of the Fungal Clade Ustilaginomycotina.</title>
        <authorList>
            <person name="Kijpornyongpan T."/>
            <person name="Mondo S.J."/>
            <person name="Barry K."/>
            <person name="Sandor L."/>
            <person name="Lee J."/>
            <person name="Lipzen A."/>
            <person name="Pangilinan J."/>
            <person name="LaButti K."/>
            <person name="Hainaut M."/>
            <person name="Henrissat B."/>
            <person name="Grigoriev I.V."/>
            <person name="Spatafora J.W."/>
            <person name="Aime M.C."/>
        </authorList>
    </citation>
    <scope>NUCLEOTIDE SEQUENCE [LARGE SCALE GENOMIC DNA]</scope>
    <source>
        <strain evidence="3 4">MCA 5214</strain>
    </source>
</reference>
<dbReference type="Gene3D" id="3.90.180.10">
    <property type="entry name" value="Medium-chain alcohol dehydrogenases, catalytic domain"/>
    <property type="match status" value="1"/>
</dbReference>
<feature type="region of interest" description="Disordered" evidence="1">
    <location>
        <begin position="404"/>
        <end position="425"/>
    </location>
</feature>
<protein>
    <submittedName>
        <fullName evidence="3">GroES-like protein</fullName>
    </submittedName>
</protein>
<evidence type="ECO:0000313" key="4">
    <source>
        <dbReference type="Proteomes" id="UP000245884"/>
    </source>
</evidence>
<dbReference type="SUPFAM" id="SSF51735">
    <property type="entry name" value="NAD(P)-binding Rossmann-fold domains"/>
    <property type="match status" value="1"/>
</dbReference>
<organism evidence="3 4">
    <name type="scientific">Jaminaea rosea</name>
    <dbReference type="NCBI Taxonomy" id="1569628"/>
    <lineage>
        <taxon>Eukaryota</taxon>
        <taxon>Fungi</taxon>
        <taxon>Dikarya</taxon>
        <taxon>Basidiomycota</taxon>
        <taxon>Ustilaginomycotina</taxon>
        <taxon>Exobasidiomycetes</taxon>
        <taxon>Microstromatales</taxon>
        <taxon>Microstromatales incertae sedis</taxon>
        <taxon>Jaminaea</taxon>
    </lineage>
</organism>
<feature type="region of interest" description="Disordered" evidence="1">
    <location>
        <begin position="172"/>
        <end position="191"/>
    </location>
</feature>
<dbReference type="Gene3D" id="3.40.50.720">
    <property type="entry name" value="NAD(P)-binding Rossmann-like Domain"/>
    <property type="match status" value="1"/>
</dbReference>